<dbReference type="EMBL" id="CP108330">
    <property type="protein sequence ID" value="WUR40860.1"/>
    <property type="molecule type" value="Genomic_DNA"/>
</dbReference>
<protein>
    <recommendedName>
        <fullName evidence="3">NUDIX hydrolase</fullName>
    </recommendedName>
</protein>
<evidence type="ECO:0008006" key="3">
    <source>
        <dbReference type="Google" id="ProtNLM"/>
    </source>
</evidence>
<gene>
    <name evidence="1" type="ORF">OHN36_28745</name>
</gene>
<dbReference type="Proteomes" id="UP001432161">
    <property type="component" value="Chromosome"/>
</dbReference>
<sequence>MRLELAGQGTLVTALVAGLIGTATLREAMEETGLTFSTEVMNDPAGLARLALDGVEAGETEILDGLSAEAKATLAGPPRAFDLAAVAAR</sequence>
<proteinExistence type="predicted"/>
<name>A0ABZ1VBV1_9ACTN</name>
<keyword evidence="2" id="KW-1185">Reference proteome</keyword>
<reference evidence="1" key="1">
    <citation type="submission" date="2022-10" db="EMBL/GenBank/DDBJ databases">
        <title>The complete genomes of actinobacterial strains from the NBC collection.</title>
        <authorList>
            <person name="Joergensen T.S."/>
            <person name="Alvarez Arevalo M."/>
            <person name="Sterndorff E.B."/>
            <person name="Faurdal D."/>
            <person name="Vuksanovic O."/>
            <person name="Mourched A.-S."/>
            <person name="Charusanti P."/>
            <person name="Shaw S."/>
            <person name="Blin K."/>
            <person name="Weber T."/>
        </authorList>
    </citation>
    <scope>NUCLEOTIDE SEQUENCE</scope>
    <source>
        <strain evidence="1">NBC_00489</strain>
    </source>
</reference>
<evidence type="ECO:0000313" key="2">
    <source>
        <dbReference type="Proteomes" id="UP001432161"/>
    </source>
</evidence>
<accession>A0ABZ1VBV1</accession>
<evidence type="ECO:0000313" key="1">
    <source>
        <dbReference type="EMBL" id="WUR40860.1"/>
    </source>
</evidence>
<organism evidence="1 2">
    <name type="scientific">Streptomyces griseoaurantiacus</name>
    <dbReference type="NCBI Taxonomy" id="68213"/>
    <lineage>
        <taxon>Bacteria</taxon>
        <taxon>Bacillati</taxon>
        <taxon>Actinomycetota</taxon>
        <taxon>Actinomycetes</taxon>
        <taxon>Kitasatosporales</taxon>
        <taxon>Streptomycetaceae</taxon>
        <taxon>Streptomyces</taxon>
        <taxon>Streptomyces aurantiacus group</taxon>
    </lineage>
</organism>